<dbReference type="Proteomes" id="UP000887013">
    <property type="component" value="Unassembled WGS sequence"/>
</dbReference>
<dbReference type="AlphaFoldDB" id="A0A8X6T606"/>
<reference evidence="1" key="1">
    <citation type="submission" date="2020-08" db="EMBL/GenBank/DDBJ databases">
        <title>Multicomponent nature underlies the extraordinary mechanical properties of spider dragline silk.</title>
        <authorList>
            <person name="Kono N."/>
            <person name="Nakamura H."/>
            <person name="Mori M."/>
            <person name="Yoshida Y."/>
            <person name="Ohtoshi R."/>
            <person name="Malay A.D."/>
            <person name="Moran D.A.P."/>
            <person name="Tomita M."/>
            <person name="Numata K."/>
            <person name="Arakawa K."/>
        </authorList>
    </citation>
    <scope>NUCLEOTIDE SEQUENCE</scope>
</reference>
<sequence length="130" mass="15089">MKKTNFVQSQKIKFTKVGASRSIFHFKQFPSDRTHTTLSFPSNNPPANRRYDASEAKFNLNSEIEYINRIHEEISHSVLKTYSICNLSPSIIPEIQPNRKAFSINNAQTGLLFPPYKRIKNGVFYQKKHE</sequence>
<gene>
    <name evidence="1" type="ORF">NPIL_472281</name>
</gene>
<proteinExistence type="predicted"/>
<organism evidence="1 2">
    <name type="scientific">Nephila pilipes</name>
    <name type="common">Giant wood spider</name>
    <name type="synonym">Nephila maculata</name>
    <dbReference type="NCBI Taxonomy" id="299642"/>
    <lineage>
        <taxon>Eukaryota</taxon>
        <taxon>Metazoa</taxon>
        <taxon>Ecdysozoa</taxon>
        <taxon>Arthropoda</taxon>
        <taxon>Chelicerata</taxon>
        <taxon>Arachnida</taxon>
        <taxon>Araneae</taxon>
        <taxon>Araneomorphae</taxon>
        <taxon>Entelegynae</taxon>
        <taxon>Araneoidea</taxon>
        <taxon>Nephilidae</taxon>
        <taxon>Nephila</taxon>
    </lineage>
</organism>
<evidence type="ECO:0000313" key="2">
    <source>
        <dbReference type="Proteomes" id="UP000887013"/>
    </source>
</evidence>
<protein>
    <submittedName>
        <fullName evidence="1">Uncharacterized protein</fullName>
    </submittedName>
</protein>
<evidence type="ECO:0000313" key="1">
    <source>
        <dbReference type="EMBL" id="GFS76208.1"/>
    </source>
</evidence>
<accession>A0A8X6T606</accession>
<comment type="caution">
    <text evidence="1">The sequence shown here is derived from an EMBL/GenBank/DDBJ whole genome shotgun (WGS) entry which is preliminary data.</text>
</comment>
<dbReference type="EMBL" id="BMAW01050611">
    <property type="protein sequence ID" value="GFS76208.1"/>
    <property type="molecule type" value="Genomic_DNA"/>
</dbReference>
<keyword evidence="2" id="KW-1185">Reference proteome</keyword>
<name>A0A8X6T606_NEPPI</name>